<protein>
    <recommendedName>
        <fullName evidence="4">DUF72 domain-containing protein</fullName>
    </recommendedName>
</protein>
<evidence type="ECO:0008006" key="4">
    <source>
        <dbReference type="Google" id="ProtNLM"/>
    </source>
</evidence>
<dbReference type="Pfam" id="PF01904">
    <property type="entry name" value="DUF72"/>
    <property type="match status" value="1"/>
</dbReference>
<gene>
    <name evidence="2" type="ORF">Poly51_43400</name>
</gene>
<keyword evidence="3" id="KW-1185">Reference proteome</keyword>
<dbReference type="Gene3D" id="3.20.20.410">
    <property type="entry name" value="Protein of unknown function UPF0759"/>
    <property type="match status" value="1"/>
</dbReference>
<dbReference type="InterPro" id="IPR036520">
    <property type="entry name" value="UPF0759_sf"/>
</dbReference>
<name>A0A5C6ETX0_9BACT</name>
<comment type="caution">
    <text evidence="2">The sequence shown here is derived from an EMBL/GenBank/DDBJ whole genome shotgun (WGS) entry which is preliminary data.</text>
</comment>
<evidence type="ECO:0000313" key="2">
    <source>
        <dbReference type="EMBL" id="TWU51046.1"/>
    </source>
</evidence>
<accession>A0A5C6ETX0</accession>
<dbReference type="RefSeq" id="WP_146459698.1">
    <property type="nucleotide sequence ID" value="NZ_SJPW01000005.1"/>
</dbReference>
<dbReference type="Proteomes" id="UP000318288">
    <property type="component" value="Unassembled WGS sequence"/>
</dbReference>
<dbReference type="PANTHER" id="PTHR30348:SF9">
    <property type="entry name" value="UPF0759 PROTEIN YECE"/>
    <property type="match status" value="1"/>
</dbReference>
<evidence type="ECO:0000313" key="3">
    <source>
        <dbReference type="Proteomes" id="UP000318288"/>
    </source>
</evidence>
<reference evidence="2 3" key="1">
    <citation type="submission" date="2019-02" db="EMBL/GenBank/DDBJ databases">
        <title>Deep-cultivation of Planctomycetes and their phenomic and genomic characterization uncovers novel biology.</title>
        <authorList>
            <person name="Wiegand S."/>
            <person name="Jogler M."/>
            <person name="Boedeker C."/>
            <person name="Pinto D."/>
            <person name="Vollmers J."/>
            <person name="Rivas-Marin E."/>
            <person name="Kohn T."/>
            <person name="Peeters S.H."/>
            <person name="Heuer A."/>
            <person name="Rast P."/>
            <person name="Oberbeckmann S."/>
            <person name="Bunk B."/>
            <person name="Jeske O."/>
            <person name="Meyerdierks A."/>
            <person name="Storesund J.E."/>
            <person name="Kallscheuer N."/>
            <person name="Luecker S."/>
            <person name="Lage O.M."/>
            <person name="Pohl T."/>
            <person name="Merkel B.J."/>
            <person name="Hornburger P."/>
            <person name="Mueller R.-W."/>
            <person name="Bruemmer F."/>
            <person name="Labrenz M."/>
            <person name="Spormann A.M."/>
            <person name="Op Den Camp H."/>
            <person name="Overmann J."/>
            <person name="Amann R."/>
            <person name="Jetten M.S.M."/>
            <person name="Mascher T."/>
            <person name="Medema M.H."/>
            <person name="Devos D.P."/>
            <person name="Kaster A.-K."/>
            <person name="Ovreas L."/>
            <person name="Rohde M."/>
            <person name="Galperin M.Y."/>
            <person name="Jogler C."/>
        </authorList>
    </citation>
    <scope>NUCLEOTIDE SEQUENCE [LARGE SCALE GENOMIC DNA]</scope>
    <source>
        <strain evidence="2 3">Poly51</strain>
    </source>
</reference>
<sequence length="296" mass="34305">MSRSVSDLPFFLGCPVWSCPHWVGQVYPPRTPRSDWLNWYTRTFNTVEGNSTFYALPTIETSKRWADEAADGFRFSFKFPRVISHELMLRNADRETAAFLDCLLPLADADRLGPTFLQLGPSFGADRFDVLERFLRRLPAEWLWALELRHADWFDESVHELRVDEMLRSMRIDKVLFDSRPLYQSPPDDDIEAVSQTRKPKTPIRQTATGQSPMLRIVGRNRPELADAYFDEWAPTVAQWIRQGLRPYVFTHAPDDARAPELARRFAARMAIEMPDLSFEIASPPMPPRQMSLLDE</sequence>
<proteinExistence type="predicted"/>
<evidence type="ECO:0000256" key="1">
    <source>
        <dbReference type="SAM" id="MobiDB-lite"/>
    </source>
</evidence>
<dbReference type="SUPFAM" id="SSF117396">
    <property type="entry name" value="TM1631-like"/>
    <property type="match status" value="1"/>
</dbReference>
<dbReference type="OrthoDB" id="9780310at2"/>
<dbReference type="PANTHER" id="PTHR30348">
    <property type="entry name" value="UNCHARACTERIZED PROTEIN YECE"/>
    <property type="match status" value="1"/>
</dbReference>
<dbReference type="AlphaFoldDB" id="A0A5C6ETX0"/>
<dbReference type="InterPro" id="IPR002763">
    <property type="entry name" value="DUF72"/>
</dbReference>
<feature type="region of interest" description="Disordered" evidence="1">
    <location>
        <begin position="187"/>
        <end position="208"/>
    </location>
</feature>
<dbReference type="EMBL" id="SJPW01000005">
    <property type="protein sequence ID" value="TWU51046.1"/>
    <property type="molecule type" value="Genomic_DNA"/>
</dbReference>
<organism evidence="2 3">
    <name type="scientific">Rubripirellula tenax</name>
    <dbReference type="NCBI Taxonomy" id="2528015"/>
    <lineage>
        <taxon>Bacteria</taxon>
        <taxon>Pseudomonadati</taxon>
        <taxon>Planctomycetota</taxon>
        <taxon>Planctomycetia</taxon>
        <taxon>Pirellulales</taxon>
        <taxon>Pirellulaceae</taxon>
        <taxon>Rubripirellula</taxon>
    </lineage>
</organism>